<organism evidence="1">
    <name type="scientific">Salmonella typhi</name>
    <dbReference type="NCBI Taxonomy" id="90370"/>
    <lineage>
        <taxon>Bacteria</taxon>
        <taxon>Pseudomonadati</taxon>
        <taxon>Pseudomonadota</taxon>
        <taxon>Gammaproteobacteria</taxon>
        <taxon>Enterobacterales</taxon>
        <taxon>Enterobacteriaceae</taxon>
        <taxon>Salmonella</taxon>
    </lineage>
</organism>
<name>A0A1L4BLV3_SALTI</name>
<keyword evidence="1" id="KW-0614">Plasmid</keyword>
<sequence>MLSLNLALERLDKISKYFVLNSQKDLIFRDAYTFIMETVYHSVKSKITNLDAVSNGGQLIEMKAPFNFILCRTGRFIVLDNYYTILPKKDRDDWERHIHNISIEEFIYSFDNNTTRYLLLDCKYYFDQFNITRLDFNIISMVYNTFYEVFQLDRFYDPVVNRITAEEIEKHINGLQFNKSSYDEVIRKKTYTYFLRLLRFIEGHEETWYLPMKLEYK</sequence>
<dbReference type="EMBL" id="KX833210">
    <property type="protein sequence ID" value="API82923.1"/>
    <property type="molecule type" value="Genomic_DNA"/>
</dbReference>
<dbReference type="AlphaFoldDB" id="A0A1L4BLV3"/>
<protein>
    <submittedName>
        <fullName evidence="1">Uncharacterized protein</fullName>
    </submittedName>
</protein>
<dbReference type="RefSeq" id="WP_050189069.1">
    <property type="nucleotide sequence ID" value="NZ_KX833210.1"/>
</dbReference>
<evidence type="ECO:0000313" key="1">
    <source>
        <dbReference type="EMBL" id="API82923.1"/>
    </source>
</evidence>
<geneLocation type="plasmid" evidence="1">
    <name>pTy031_01</name>
</geneLocation>
<proteinExistence type="predicted"/>
<reference evidence="1" key="1">
    <citation type="submission" date="2016-09" db="EMBL/GenBank/DDBJ databases">
        <title>Whole genome sequence analysis of Salmonella Typhi isolated in Thailand before and after the introduction of a national immunization program.</title>
        <authorList>
            <person name="Dyson Z.A."/>
            <person name="Thanh D.P."/>
            <person name="Bodhidatta L."/>
            <person name="Mason C.J."/>
            <person name="Rabaa M.A."/>
            <person name="Vinh P.V."/>
            <person name="Thanh T.H."/>
            <person name="Thwaites G.E."/>
            <person name="Baker S."/>
            <person name="Holt K.E."/>
        </authorList>
    </citation>
    <scope>NUCLEOTIDE SEQUENCE</scope>
    <source>
        <strain evidence="1">Salmonella Typhi Ty031 plasmid pTy031_01</strain>
        <plasmid evidence="1">pTy031_01</plasmid>
    </source>
</reference>
<accession>A0A1L4BLV3</accession>